<gene>
    <name evidence="7" type="ORF">GCM10009804_75110</name>
</gene>
<evidence type="ECO:0000256" key="1">
    <source>
        <dbReference type="ARBA" id="ARBA00000085"/>
    </source>
</evidence>
<feature type="domain" description="Histidine kinase/HSP90-like ATPase" evidence="6">
    <location>
        <begin position="114"/>
        <end position="207"/>
    </location>
</feature>
<evidence type="ECO:0000256" key="5">
    <source>
        <dbReference type="ARBA" id="ARBA00023012"/>
    </source>
</evidence>
<dbReference type="Proteomes" id="UP001501705">
    <property type="component" value="Unassembled WGS sequence"/>
</dbReference>
<reference evidence="7 8" key="1">
    <citation type="journal article" date="2019" name="Int. J. Syst. Evol. Microbiol.">
        <title>The Global Catalogue of Microorganisms (GCM) 10K type strain sequencing project: providing services to taxonomists for standard genome sequencing and annotation.</title>
        <authorList>
            <consortium name="The Broad Institute Genomics Platform"/>
            <consortium name="The Broad Institute Genome Sequencing Center for Infectious Disease"/>
            <person name="Wu L."/>
            <person name="Ma J."/>
        </authorList>
    </citation>
    <scope>NUCLEOTIDE SEQUENCE [LARGE SCALE GENOMIC DNA]</scope>
    <source>
        <strain evidence="7 8">JCM 15572</strain>
    </source>
</reference>
<accession>A0ABN2EI96</accession>
<dbReference type="InterPro" id="IPR003594">
    <property type="entry name" value="HATPase_dom"/>
</dbReference>
<evidence type="ECO:0000313" key="8">
    <source>
        <dbReference type="Proteomes" id="UP001501705"/>
    </source>
</evidence>
<evidence type="ECO:0000256" key="3">
    <source>
        <dbReference type="ARBA" id="ARBA00022679"/>
    </source>
</evidence>
<proteinExistence type="predicted"/>
<evidence type="ECO:0000259" key="6">
    <source>
        <dbReference type="Pfam" id="PF02518"/>
    </source>
</evidence>
<organism evidence="7 8">
    <name type="scientific">Kribbella hippodromi</name>
    <dbReference type="NCBI Taxonomy" id="434347"/>
    <lineage>
        <taxon>Bacteria</taxon>
        <taxon>Bacillati</taxon>
        <taxon>Actinomycetota</taxon>
        <taxon>Actinomycetes</taxon>
        <taxon>Propionibacteriales</taxon>
        <taxon>Kribbellaceae</taxon>
        <taxon>Kribbella</taxon>
    </lineage>
</organism>
<keyword evidence="5" id="KW-0902">Two-component regulatory system</keyword>
<name>A0ABN2EI96_9ACTN</name>
<keyword evidence="3" id="KW-0808">Transferase</keyword>
<dbReference type="SUPFAM" id="SSF55874">
    <property type="entry name" value="ATPase domain of HSP90 chaperone/DNA topoisomerase II/histidine kinase"/>
    <property type="match status" value="1"/>
</dbReference>
<dbReference type="InterPro" id="IPR036890">
    <property type="entry name" value="HATPase_C_sf"/>
</dbReference>
<comment type="catalytic activity">
    <reaction evidence="1">
        <text>ATP + protein L-histidine = ADP + protein N-phospho-L-histidine.</text>
        <dbReference type="EC" id="2.7.13.3"/>
    </reaction>
</comment>
<dbReference type="Gene3D" id="3.30.565.10">
    <property type="entry name" value="Histidine kinase-like ATPase, C-terminal domain"/>
    <property type="match status" value="1"/>
</dbReference>
<dbReference type="PANTHER" id="PTHR24421:SF10">
    <property type="entry name" value="NITRATE_NITRITE SENSOR PROTEIN NARQ"/>
    <property type="match status" value="1"/>
</dbReference>
<evidence type="ECO:0000313" key="7">
    <source>
        <dbReference type="EMBL" id="GAA1608248.1"/>
    </source>
</evidence>
<dbReference type="EC" id="2.7.13.3" evidence="2"/>
<evidence type="ECO:0000256" key="2">
    <source>
        <dbReference type="ARBA" id="ARBA00012438"/>
    </source>
</evidence>
<protein>
    <recommendedName>
        <fullName evidence="2">histidine kinase</fullName>
        <ecNumber evidence="2">2.7.13.3</ecNumber>
    </recommendedName>
</protein>
<comment type="caution">
    <text evidence="7">The sequence shown here is derived from an EMBL/GenBank/DDBJ whole genome shotgun (WGS) entry which is preliminary data.</text>
</comment>
<evidence type="ECO:0000256" key="4">
    <source>
        <dbReference type="ARBA" id="ARBA00022777"/>
    </source>
</evidence>
<keyword evidence="4" id="KW-0418">Kinase</keyword>
<sequence>MPDAAGASGAEGGRAASRVAGGLGVGGGLRAPDRLGARGTYGTDRVLSAPGALSADDADLGASALGVVRGDGVRPVPGVGELGGLIEQVRASGWSVVAVVDEPPYSVEAGLGLTVYRVVQEGLTNVMKHAGAGAAAEVEVRWTADAVVITVADDGGGRTGWVEGGAGAGSGAGAGHGLVGMRERVAVYAGAVELRGRAGGGAVLTATATATVPVVGGAADGRGGTEVVGAP</sequence>
<dbReference type="PANTHER" id="PTHR24421">
    <property type="entry name" value="NITRATE/NITRITE SENSOR PROTEIN NARX-RELATED"/>
    <property type="match status" value="1"/>
</dbReference>
<dbReference type="InterPro" id="IPR050482">
    <property type="entry name" value="Sensor_HK_TwoCompSys"/>
</dbReference>
<keyword evidence="8" id="KW-1185">Reference proteome</keyword>
<dbReference type="Pfam" id="PF02518">
    <property type="entry name" value="HATPase_c"/>
    <property type="match status" value="1"/>
</dbReference>
<dbReference type="EMBL" id="BAAAPH010000046">
    <property type="protein sequence ID" value="GAA1608248.1"/>
    <property type="molecule type" value="Genomic_DNA"/>
</dbReference>